<proteinExistence type="inferred from homology"/>
<dbReference type="GeneID" id="93662618"/>
<keyword evidence="5 7" id="KW-0472">Membrane</keyword>
<evidence type="ECO:0000256" key="3">
    <source>
        <dbReference type="ARBA" id="ARBA00022452"/>
    </source>
</evidence>
<keyword evidence="6 7" id="KW-0998">Cell outer membrane</keyword>
<reference evidence="9 10" key="1">
    <citation type="submission" date="2017-11" db="EMBL/GenBank/DDBJ databases">
        <authorList>
            <person name="Han C.G."/>
        </authorList>
    </citation>
    <scope>NUCLEOTIDE SEQUENCE [LARGE SCALE GENOMIC DNA]</scope>
    <source>
        <strain evidence="10">ATCC 43555</strain>
    </source>
</reference>
<protein>
    <recommendedName>
        <fullName evidence="11">TonB-dependent receptor</fullName>
    </recommendedName>
</protein>
<comment type="subcellular location">
    <subcellularLocation>
        <location evidence="1 7">Cell outer membrane</location>
        <topology evidence="1 7">Multi-pass membrane protein</topology>
    </subcellularLocation>
</comment>
<feature type="signal peptide" evidence="8">
    <location>
        <begin position="1"/>
        <end position="19"/>
    </location>
</feature>
<dbReference type="RefSeq" id="WP_104642071.1">
    <property type="nucleotide sequence ID" value="NZ_AQGW01000018.1"/>
</dbReference>
<evidence type="ECO:0000256" key="4">
    <source>
        <dbReference type="ARBA" id="ARBA00022692"/>
    </source>
</evidence>
<evidence type="ECO:0000256" key="5">
    <source>
        <dbReference type="ARBA" id="ARBA00023136"/>
    </source>
</evidence>
<keyword evidence="8" id="KW-0732">Signal</keyword>
<dbReference type="AlphaFoldDB" id="A0A2K4X6L2"/>
<comment type="similarity">
    <text evidence="7">Belongs to the TonB-dependent receptor family.</text>
</comment>
<evidence type="ECO:0000256" key="2">
    <source>
        <dbReference type="ARBA" id="ARBA00022448"/>
    </source>
</evidence>
<dbReference type="InterPro" id="IPR039426">
    <property type="entry name" value="TonB-dep_rcpt-like"/>
</dbReference>
<evidence type="ECO:0000256" key="6">
    <source>
        <dbReference type="ARBA" id="ARBA00023237"/>
    </source>
</evidence>
<sequence>MQTPTTLACLLLLSQGVYAAEQQQQTEPKTQPCNDLKNEQKERCEALEHIEVKGQYIGIEVPEVIGRSYLNRDFINATPKGNGDINELIALLPGVQLSNEAYSIGSLAEISAPEISISGAQPWQTGFSLDGLNYNNRIDPGSSSRLSSSSNDVSGGVQSMNVNSDVVESITVYDHNIPAEFGGFSGGIVDSKTKSVFTNDSFSFGVRSNQSSWGSYHFIEADQDSSQQNVDQSTLETPKYEKISYNLRANKQINKRHGVMMSVSYLTSDISDLSLGEVKTQSRKNINAIVKYGYRNGWVDALDLTLMYSPYEVDDFITDAKDSDFHLEGGAVGAVASLTQHFDFATWRSNLNFSMSDSNREGPAHFYNWLQAKGKDWGQYADQGDAQTRYSRQGGYGALDNTQYTTSWKNTLNFNSFEFAGTEHNIKAGIELIRQEVERERIQNSYNYDSPIIWSSASTPLNCSGYTLDCQALETTISIDELAAQLGGEIDFNNQDHITAYSNNVTTTAQYFNGRLVTPAEYINVALNRASFYATDSITLGQLSLNLGMRYEYDDFLANHNIAPRLSLGYDVFNNNRTIISAGVNRYYDSAIIGYKVKEQQRFSYREYRPIENGYLQGWLPSNYTGAFKYRFDDVNTPYDDELALGIAHSFEKAGNISLKYVKRKKHQQFSQVTDEEAASDGYKYIYMTNEGDGSSERYSISWSAQFGKHSLWANASYAENKVSNDEYSASAENTPLDELVYYLNAQGEGELVTLGQLEQIRTNFGTPVSGALGWNVDWNSSFSTGLNVTYSDSYTSAVSTGASESIGLEQSCTSCPVESSLVDVYEEQEIRARTMLGLSLRYSHNLTKTQSIDIRADISNLLNARTYTVNEGASGIEPGRMFWVGVSYNYD</sequence>
<feature type="chain" id="PRO_5014366059" description="TonB-dependent receptor" evidence="8">
    <location>
        <begin position="20"/>
        <end position="892"/>
    </location>
</feature>
<evidence type="ECO:0008006" key="11">
    <source>
        <dbReference type="Google" id="ProtNLM"/>
    </source>
</evidence>
<dbReference type="Gene3D" id="2.40.170.20">
    <property type="entry name" value="TonB-dependent receptor, beta-barrel domain"/>
    <property type="match status" value="1"/>
</dbReference>
<dbReference type="PROSITE" id="PS52016">
    <property type="entry name" value="TONB_DEPENDENT_REC_3"/>
    <property type="match status" value="1"/>
</dbReference>
<keyword evidence="3 7" id="KW-1134">Transmembrane beta strand</keyword>
<dbReference type="Gene3D" id="2.170.130.10">
    <property type="entry name" value="TonB-dependent receptor, plug domain"/>
    <property type="match status" value="1"/>
</dbReference>
<name>A0A2K4X6L2_PSEVC</name>
<organism evidence="9 10">
    <name type="scientific">Pseudoalteromonas carrageenovora IAM 12662</name>
    <dbReference type="NCBI Taxonomy" id="1314868"/>
    <lineage>
        <taxon>Bacteria</taxon>
        <taxon>Pseudomonadati</taxon>
        <taxon>Pseudomonadota</taxon>
        <taxon>Gammaproteobacteria</taxon>
        <taxon>Alteromonadales</taxon>
        <taxon>Pseudoalteromonadaceae</taxon>
        <taxon>Pseudoalteromonas</taxon>
    </lineage>
</organism>
<dbReference type="InterPro" id="IPR037066">
    <property type="entry name" value="Plug_dom_sf"/>
</dbReference>
<keyword evidence="4 7" id="KW-0812">Transmembrane</keyword>
<evidence type="ECO:0000256" key="7">
    <source>
        <dbReference type="PROSITE-ProRule" id="PRU01360"/>
    </source>
</evidence>
<evidence type="ECO:0000256" key="8">
    <source>
        <dbReference type="SAM" id="SignalP"/>
    </source>
</evidence>
<gene>
    <name evidence="9" type="ORF">PCAR9_A20402</name>
</gene>
<evidence type="ECO:0000256" key="1">
    <source>
        <dbReference type="ARBA" id="ARBA00004571"/>
    </source>
</evidence>
<dbReference type="EMBL" id="LT965928">
    <property type="protein sequence ID" value="SOU39975.1"/>
    <property type="molecule type" value="Genomic_DNA"/>
</dbReference>
<keyword evidence="2 7" id="KW-0813">Transport</keyword>
<dbReference type="SUPFAM" id="SSF56935">
    <property type="entry name" value="Porins"/>
    <property type="match status" value="1"/>
</dbReference>
<dbReference type="GO" id="GO:0009279">
    <property type="term" value="C:cell outer membrane"/>
    <property type="evidence" value="ECO:0007669"/>
    <property type="project" value="UniProtKB-SubCell"/>
</dbReference>
<dbReference type="Proteomes" id="UP000238288">
    <property type="component" value="Chromosome PCAR9a"/>
</dbReference>
<dbReference type="InterPro" id="IPR036942">
    <property type="entry name" value="Beta-barrel_TonB_sf"/>
</dbReference>
<dbReference type="OrthoDB" id="9766643at2"/>
<evidence type="ECO:0000313" key="9">
    <source>
        <dbReference type="EMBL" id="SOU39975.1"/>
    </source>
</evidence>
<evidence type="ECO:0000313" key="10">
    <source>
        <dbReference type="Proteomes" id="UP000238288"/>
    </source>
</evidence>
<accession>A0A2K4X6L2</accession>